<reference evidence="2" key="1">
    <citation type="submission" date="2020-02" db="EMBL/GenBank/DDBJ databases">
        <authorList>
            <person name="Meier V. D."/>
        </authorList>
    </citation>
    <scope>NUCLEOTIDE SEQUENCE</scope>
    <source>
        <strain evidence="2">AVDCRST_MAG07</strain>
    </source>
</reference>
<feature type="compositionally biased region" description="Basic residues" evidence="1">
    <location>
        <begin position="95"/>
        <end position="106"/>
    </location>
</feature>
<accession>A0A6J4M0J1</accession>
<evidence type="ECO:0000256" key="1">
    <source>
        <dbReference type="SAM" id="MobiDB-lite"/>
    </source>
</evidence>
<feature type="region of interest" description="Disordered" evidence="1">
    <location>
        <begin position="1"/>
        <end position="172"/>
    </location>
</feature>
<feature type="compositionally biased region" description="Low complexity" evidence="1">
    <location>
        <begin position="151"/>
        <end position="172"/>
    </location>
</feature>
<name>A0A6J4M0J1_9ACTN</name>
<dbReference type="AlphaFoldDB" id="A0A6J4M0J1"/>
<dbReference type="EMBL" id="CADCUB010000131">
    <property type="protein sequence ID" value="CAA9346787.1"/>
    <property type="molecule type" value="Genomic_DNA"/>
</dbReference>
<feature type="non-terminal residue" evidence="2">
    <location>
        <position position="172"/>
    </location>
</feature>
<proteinExistence type="predicted"/>
<sequence length="172" mass="18328">AGPLRRPRAARAARAAVVPGRHLARAGRRRLPDDRGRPLRAGGRLRARRAPVPGVLQPHLDPRRGRQPPAPERAGGGLVAAGPRAPRRRGDARAPHRHRRGLRRRGGLPQGRAAQRPRRPHGDRQGGLGAAPALRHRRGHRPGLRDRPRGGRPAAAAAPVGPALARGGPALL</sequence>
<feature type="compositionally biased region" description="Basic residues" evidence="1">
    <location>
        <begin position="1"/>
        <end position="11"/>
    </location>
</feature>
<evidence type="ECO:0000313" key="2">
    <source>
        <dbReference type="EMBL" id="CAA9346787.1"/>
    </source>
</evidence>
<feature type="non-terminal residue" evidence="2">
    <location>
        <position position="1"/>
    </location>
</feature>
<protein>
    <submittedName>
        <fullName evidence="2">DUF1794</fullName>
    </submittedName>
</protein>
<organism evidence="2">
    <name type="scientific">uncultured Frankineae bacterium</name>
    <dbReference type="NCBI Taxonomy" id="437475"/>
    <lineage>
        <taxon>Bacteria</taxon>
        <taxon>Bacillati</taxon>
        <taxon>Actinomycetota</taxon>
        <taxon>Actinomycetes</taxon>
        <taxon>Frankiales</taxon>
        <taxon>environmental samples</taxon>
    </lineage>
</organism>
<gene>
    <name evidence="2" type="ORF">AVDCRST_MAG07-2989</name>
</gene>
<feature type="compositionally biased region" description="Low complexity" evidence="1">
    <location>
        <begin position="12"/>
        <end position="21"/>
    </location>
</feature>